<dbReference type="GO" id="GO:0006508">
    <property type="term" value="P:proteolysis"/>
    <property type="evidence" value="ECO:0007669"/>
    <property type="project" value="InterPro"/>
</dbReference>
<dbReference type="PROSITE" id="PS50240">
    <property type="entry name" value="TRYPSIN_DOM"/>
    <property type="match status" value="1"/>
</dbReference>
<dbReference type="AlphaFoldDB" id="A0A8S4N3Y4"/>
<dbReference type="SUPFAM" id="SSF50494">
    <property type="entry name" value="Trypsin-like serine proteases"/>
    <property type="match status" value="2"/>
</dbReference>
<keyword evidence="1" id="KW-1015">Disulfide bond</keyword>
<dbReference type="PANTHER" id="PTHR24250">
    <property type="entry name" value="CHYMOTRYPSIN-RELATED"/>
    <property type="match status" value="1"/>
</dbReference>
<organism evidence="3 4">
    <name type="scientific">Owenia fusiformis</name>
    <name type="common">Polychaete worm</name>
    <dbReference type="NCBI Taxonomy" id="6347"/>
    <lineage>
        <taxon>Eukaryota</taxon>
        <taxon>Metazoa</taxon>
        <taxon>Spiralia</taxon>
        <taxon>Lophotrochozoa</taxon>
        <taxon>Annelida</taxon>
        <taxon>Polychaeta</taxon>
        <taxon>Sedentaria</taxon>
        <taxon>Canalipalpata</taxon>
        <taxon>Sabellida</taxon>
        <taxon>Oweniida</taxon>
        <taxon>Oweniidae</taxon>
        <taxon>Owenia</taxon>
    </lineage>
</organism>
<dbReference type="EMBL" id="CAIIXF020000001">
    <property type="protein sequence ID" value="CAH1775020.1"/>
    <property type="molecule type" value="Genomic_DNA"/>
</dbReference>
<dbReference type="Proteomes" id="UP000749559">
    <property type="component" value="Unassembled WGS sequence"/>
</dbReference>
<dbReference type="PANTHER" id="PTHR24250:SF27">
    <property type="entry name" value="ELASTASE 2 LIKE"/>
    <property type="match status" value="1"/>
</dbReference>
<dbReference type="GO" id="GO:0004252">
    <property type="term" value="F:serine-type endopeptidase activity"/>
    <property type="evidence" value="ECO:0007669"/>
    <property type="project" value="InterPro"/>
</dbReference>
<proteinExistence type="predicted"/>
<evidence type="ECO:0000259" key="2">
    <source>
        <dbReference type="PROSITE" id="PS50240"/>
    </source>
</evidence>
<dbReference type="SMART" id="SM00020">
    <property type="entry name" value="Tryp_SPc"/>
    <property type="match status" value="1"/>
</dbReference>
<dbReference type="Pfam" id="PF00089">
    <property type="entry name" value="Trypsin"/>
    <property type="match status" value="2"/>
</dbReference>
<dbReference type="InterPro" id="IPR001254">
    <property type="entry name" value="Trypsin_dom"/>
</dbReference>
<evidence type="ECO:0000313" key="3">
    <source>
        <dbReference type="EMBL" id="CAH1775020.1"/>
    </source>
</evidence>
<dbReference type="InterPro" id="IPR001314">
    <property type="entry name" value="Peptidase_S1A"/>
</dbReference>
<keyword evidence="4" id="KW-1185">Reference proteome</keyword>
<name>A0A8S4N3Y4_OWEFU</name>
<feature type="domain" description="Peptidase S1" evidence="2">
    <location>
        <begin position="29"/>
        <end position="298"/>
    </location>
</feature>
<feature type="non-terminal residue" evidence="3">
    <location>
        <position position="347"/>
    </location>
</feature>
<evidence type="ECO:0000313" key="4">
    <source>
        <dbReference type="Proteomes" id="UP000749559"/>
    </source>
</evidence>
<sequence length="347" mass="38876">ANCKTHPSNRKVRHRICVDTLGKEVDAALCEGDARDIEQCCNRGEFPWVISLTDEKIKHFCGGIILSNLWILTTAQCICAWSQSSCCSEQYQLNPENCPPMKNWRVAAGQLKLNSRKSQIRNIIEVFIHEDNKEATKIQWNESQPDIALVKLDRPLQLNPDIQPVTGILPTSLCTGKSNAECQTYIKNYTLPKFCELAGWGAFRKDGILKGKLKWSKVLVTASDENSITTNMPSSRIWNPCEGDQGAPLMCKPEGSNSSAVVVGILSFVEYDCSKFTNRDTFHTPVYKHLNWIFKHINKDEETKDFSSVISISKNNRHICGGVIISDVWILTAAICICDGNDNCCTK</sequence>
<comment type="caution">
    <text evidence="3">The sequence shown here is derived from an EMBL/GenBank/DDBJ whole genome shotgun (WGS) entry which is preliminary data.</text>
</comment>
<protein>
    <recommendedName>
        <fullName evidence="2">Peptidase S1 domain-containing protein</fullName>
    </recommendedName>
</protein>
<dbReference type="PRINTS" id="PR00722">
    <property type="entry name" value="CHYMOTRYPSIN"/>
</dbReference>
<dbReference type="OrthoDB" id="10061449at2759"/>
<dbReference type="InterPro" id="IPR043504">
    <property type="entry name" value="Peptidase_S1_PA_chymotrypsin"/>
</dbReference>
<gene>
    <name evidence="3" type="ORF">OFUS_LOCUS2379</name>
</gene>
<dbReference type="InterPro" id="IPR009003">
    <property type="entry name" value="Peptidase_S1_PA"/>
</dbReference>
<reference evidence="3" key="1">
    <citation type="submission" date="2022-03" db="EMBL/GenBank/DDBJ databases">
        <authorList>
            <person name="Martin C."/>
        </authorList>
    </citation>
    <scope>NUCLEOTIDE SEQUENCE</scope>
</reference>
<evidence type="ECO:0000256" key="1">
    <source>
        <dbReference type="ARBA" id="ARBA00023157"/>
    </source>
</evidence>
<feature type="non-terminal residue" evidence="3">
    <location>
        <position position="1"/>
    </location>
</feature>
<dbReference type="Gene3D" id="2.40.10.10">
    <property type="entry name" value="Trypsin-like serine proteases"/>
    <property type="match status" value="3"/>
</dbReference>
<accession>A0A8S4N3Y4</accession>